<dbReference type="PROSITE" id="PS51664">
    <property type="entry name" value="YCAO"/>
    <property type="match status" value="1"/>
</dbReference>
<dbReference type="PANTHER" id="PTHR37809:SF1">
    <property type="entry name" value="RIBOSOMAL PROTEIN S12 METHYLTHIOTRANSFERASE ACCESSORY FACTOR YCAO"/>
    <property type="match status" value="1"/>
</dbReference>
<dbReference type="PANTHER" id="PTHR37809">
    <property type="entry name" value="RIBOSOMAL PROTEIN S12 METHYLTHIOTRANSFERASE ACCESSORY FACTOR YCAO"/>
    <property type="match status" value="1"/>
</dbReference>
<dbReference type="Gene3D" id="3.30.160.660">
    <property type="match status" value="1"/>
</dbReference>
<evidence type="ECO:0000313" key="3">
    <source>
        <dbReference type="Proteomes" id="UP000440224"/>
    </source>
</evidence>
<dbReference type="OrthoDB" id="5380721at2"/>
<proteinExistence type="predicted"/>
<name>A0A6N7PZK1_9BACT</name>
<dbReference type="Gene3D" id="3.30.40.250">
    <property type="match status" value="1"/>
</dbReference>
<dbReference type="NCBIfam" id="TIGR00702">
    <property type="entry name" value="YcaO-type kinase domain"/>
    <property type="match status" value="1"/>
</dbReference>
<dbReference type="Proteomes" id="UP000440224">
    <property type="component" value="Unassembled WGS sequence"/>
</dbReference>
<dbReference type="InterPro" id="IPR022291">
    <property type="entry name" value="Bacteriocin_synth_cyclodeHase"/>
</dbReference>
<organism evidence="2 3">
    <name type="scientific">Polyangium spumosum</name>
    <dbReference type="NCBI Taxonomy" id="889282"/>
    <lineage>
        <taxon>Bacteria</taxon>
        <taxon>Pseudomonadati</taxon>
        <taxon>Myxococcota</taxon>
        <taxon>Polyangia</taxon>
        <taxon>Polyangiales</taxon>
        <taxon>Polyangiaceae</taxon>
        <taxon>Polyangium</taxon>
    </lineage>
</organism>
<sequence>MGDMNRVLRFAPHVRPARLGTEGLVLLGEHDEEILQGRLYALVAPLVDGIRTNAQIIAALRGRATAVEVYYTLTLLERSGYLTPASLVPPGEDAFWRSLGASGEAATERLSGTPVTVEALAGLDSSPFCESLRAAGARVGAGARLRVVLVGDYLAPELAEIHRQALAEGLCWVPVKPSGAAPWMGPVFHAGGPCWDCIAFRIRANRPVQTSLERDGALPASSSPRPASSAGLAAAHAFAALVIARWITGGGWSEIEDHVCVLDFGRLTLEKHAAQRRPQCPTCGDPGLVKRRAAAPMVFERRARLAARDGGSRVISPEETFARHRHLISPVTGVLSRVEPVAGRDGPPWFLHAAHYPVAPATGARAPRYFRAVAGGKGRNAAQARTSALCEGIERVSAIFQGDEPTLRARWADLGDEGVHPHELLGFSDSQYRTRDAWNTAARSARWHVPLPFDERREIDWTPVWSLATQRRRYLPTACCYDQVPVAPGERFCVYSSNGHAAGNCLEEAVLHGFFELVERDAVAIWWYNRLRRPGVDLASFGDPFFEEVEAAYRSSGRTLWVLDITTDLGIPVFAALSAAREDGGLDAGFGCHLDVHVAAQRALTELNQVHDPAGQRPPLLDVRMLEDRSFLIPADDTPPRRGKKAPRALEGSDLAADVLACVQIAARAGLETLVLDQTRPDLGLCVVKVTVPGLRHFWPRFGPGRLYDVPVRLGWRDRALDEAELNPVPFLT</sequence>
<dbReference type="Gene3D" id="3.40.50.720">
    <property type="entry name" value="NAD(P)-binding Rossmann-like Domain"/>
    <property type="match status" value="1"/>
</dbReference>
<feature type="domain" description="YcaO" evidence="1">
    <location>
        <begin position="376"/>
        <end position="733"/>
    </location>
</feature>
<evidence type="ECO:0000259" key="1">
    <source>
        <dbReference type="PROSITE" id="PS51664"/>
    </source>
</evidence>
<dbReference type="AlphaFoldDB" id="A0A6N7PZK1"/>
<keyword evidence="3" id="KW-1185">Reference proteome</keyword>
<evidence type="ECO:0000313" key="2">
    <source>
        <dbReference type="EMBL" id="MRG97528.1"/>
    </source>
</evidence>
<dbReference type="Gene3D" id="3.90.930.60">
    <property type="match status" value="1"/>
</dbReference>
<comment type="caution">
    <text evidence="2">The sequence shown here is derived from an EMBL/GenBank/DDBJ whole genome shotgun (WGS) entry which is preliminary data.</text>
</comment>
<dbReference type="NCBIfam" id="TIGR03882">
    <property type="entry name" value="cyclo_dehyd_2"/>
    <property type="match status" value="1"/>
</dbReference>
<protein>
    <submittedName>
        <fullName evidence="2">TOMM leader peptide-binding protein</fullName>
    </submittedName>
</protein>
<dbReference type="InterPro" id="IPR003776">
    <property type="entry name" value="YcaO-like_dom"/>
</dbReference>
<dbReference type="Gene3D" id="3.30.1330.230">
    <property type="match status" value="1"/>
</dbReference>
<dbReference type="Pfam" id="PF02624">
    <property type="entry name" value="YcaO"/>
    <property type="match status" value="1"/>
</dbReference>
<accession>A0A6N7PZK1</accession>
<dbReference type="EMBL" id="WJIE01000018">
    <property type="protein sequence ID" value="MRG97528.1"/>
    <property type="molecule type" value="Genomic_DNA"/>
</dbReference>
<reference evidence="2 3" key="1">
    <citation type="submission" date="2019-10" db="EMBL/GenBank/DDBJ databases">
        <title>A soil myxobacterium in the family Polyangiaceae.</title>
        <authorList>
            <person name="Li Y."/>
            <person name="Wang J."/>
        </authorList>
    </citation>
    <scope>NUCLEOTIDE SEQUENCE [LARGE SCALE GENOMIC DNA]</scope>
    <source>
        <strain evidence="2 3">DSM 14734</strain>
    </source>
</reference>
<gene>
    <name evidence="2" type="ORF">GF068_37205</name>
</gene>